<organism evidence="1 2">
    <name type="scientific">Stentor coeruleus</name>
    <dbReference type="NCBI Taxonomy" id="5963"/>
    <lineage>
        <taxon>Eukaryota</taxon>
        <taxon>Sar</taxon>
        <taxon>Alveolata</taxon>
        <taxon>Ciliophora</taxon>
        <taxon>Postciliodesmatophora</taxon>
        <taxon>Heterotrichea</taxon>
        <taxon>Heterotrichida</taxon>
        <taxon>Stentoridae</taxon>
        <taxon>Stentor</taxon>
    </lineage>
</organism>
<dbReference type="Proteomes" id="UP000187209">
    <property type="component" value="Unassembled WGS sequence"/>
</dbReference>
<evidence type="ECO:0000313" key="2">
    <source>
        <dbReference type="Proteomes" id="UP000187209"/>
    </source>
</evidence>
<dbReference type="OrthoDB" id="283202at2759"/>
<keyword evidence="2" id="KW-1185">Reference proteome</keyword>
<dbReference type="Pfam" id="PF07004">
    <property type="entry name" value="SHIPPO-rpt"/>
    <property type="match status" value="1"/>
</dbReference>
<gene>
    <name evidence="1" type="ORF">SteCoe_29575</name>
</gene>
<comment type="caution">
    <text evidence="1">The sequence shown here is derived from an EMBL/GenBank/DDBJ whole genome shotgun (WGS) entry which is preliminary data.</text>
</comment>
<dbReference type="PANTHER" id="PTHR21580:SF28">
    <property type="entry name" value="BOREALIN N-TERMINAL DOMAIN-CONTAINING PROTEIN-RELATED"/>
    <property type="match status" value="1"/>
</dbReference>
<proteinExistence type="predicted"/>
<name>A0A1R2B5N4_9CILI</name>
<evidence type="ECO:0000313" key="1">
    <source>
        <dbReference type="EMBL" id="OMJ72069.1"/>
    </source>
</evidence>
<reference evidence="1 2" key="1">
    <citation type="submission" date="2016-11" db="EMBL/GenBank/DDBJ databases">
        <title>The macronuclear genome of Stentor coeruleus: a giant cell with tiny introns.</title>
        <authorList>
            <person name="Slabodnick M."/>
            <person name="Ruby J.G."/>
            <person name="Reiff S.B."/>
            <person name="Swart E.C."/>
            <person name="Gosai S."/>
            <person name="Prabakaran S."/>
            <person name="Witkowska E."/>
            <person name="Larue G.E."/>
            <person name="Fisher S."/>
            <person name="Freeman R.M."/>
            <person name="Gunawardena J."/>
            <person name="Chu W."/>
            <person name="Stover N.A."/>
            <person name="Gregory B.D."/>
            <person name="Nowacki M."/>
            <person name="Derisi J."/>
            <person name="Roy S.W."/>
            <person name="Marshall W.F."/>
            <person name="Sood P."/>
        </authorList>
    </citation>
    <scope>NUCLEOTIDE SEQUENCE [LARGE SCALE GENOMIC DNA]</scope>
    <source>
        <strain evidence="1">WM001</strain>
    </source>
</reference>
<dbReference type="EMBL" id="MPUH01000933">
    <property type="protein sequence ID" value="OMJ72069.1"/>
    <property type="molecule type" value="Genomic_DNA"/>
</dbReference>
<sequence>MYTWSLSKANRFPSAASDHKAEAGYIPSSLVTRSVAISSGKRWALNISKDSETPLPSIYTLKGAIENNKGRSFGHRISNKLDNGVPGPGSYNVTLPKSKSPKFSLKAKHRDFTPIKSPSPYSYSPNHSITFKNTAWQVSFGFGDREFLKNPETDTPGPNAYRLPSQFDKYRKSFGQTAKGNFSLQ</sequence>
<accession>A0A1R2B5N4</accession>
<dbReference type="PANTHER" id="PTHR21580">
    <property type="entry name" value="SHIPPO-1-RELATED"/>
    <property type="match status" value="1"/>
</dbReference>
<dbReference type="InterPro" id="IPR010736">
    <property type="entry name" value="SHIPPO-rpt"/>
</dbReference>
<protein>
    <submittedName>
        <fullName evidence="1">Uncharacterized protein</fullName>
    </submittedName>
</protein>
<dbReference type="AlphaFoldDB" id="A0A1R2B5N4"/>
<dbReference type="InterPro" id="IPR051291">
    <property type="entry name" value="CIMAP"/>
</dbReference>